<dbReference type="Proteomes" id="UP000199045">
    <property type="component" value="Unassembled WGS sequence"/>
</dbReference>
<keyword evidence="5" id="KW-0812">Transmembrane</keyword>
<dbReference type="InterPro" id="IPR035909">
    <property type="entry name" value="CheB_C"/>
</dbReference>
<evidence type="ECO:0000256" key="3">
    <source>
        <dbReference type="ARBA" id="ARBA00048267"/>
    </source>
</evidence>
<dbReference type="PROSITE" id="PS50122">
    <property type="entry name" value="CHEB"/>
    <property type="match status" value="1"/>
</dbReference>
<keyword evidence="1 4" id="KW-0378">Hydrolase</keyword>
<dbReference type="PANTHER" id="PTHR42872:SF6">
    <property type="entry name" value="PROTEIN-GLUTAMATE METHYLESTERASE_PROTEIN-GLUTAMINE GLUTAMINASE"/>
    <property type="match status" value="1"/>
</dbReference>
<evidence type="ECO:0000256" key="1">
    <source>
        <dbReference type="ARBA" id="ARBA00022801"/>
    </source>
</evidence>
<dbReference type="GO" id="GO:0032259">
    <property type="term" value="P:methylation"/>
    <property type="evidence" value="ECO:0007669"/>
    <property type="project" value="UniProtKB-KW"/>
</dbReference>
<dbReference type="GO" id="GO:0000156">
    <property type="term" value="F:phosphorelay response regulator activity"/>
    <property type="evidence" value="ECO:0007669"/>
    <property type="project" value="InterPro"/>
</dbReference>
<feature type="active site" evidence="4">
    <location>
        <position position="29"/>
    </location>
</feature>
<dbReference type="EC" id="3.1.1.61" evidence="2"/>
<keyword evidence="7" id="KW-0489">Methyltransferase</keyword>
<dbReference type="GO" id="GO:0005737">
    <property type="term" value="C:cytoplasm"/>
    <property type="evidence" value="ECO:0007669"/>
    <property type="project" value="InterPro"/>
</dbReference>
<evidence type="ECO:0000256" key="2">
    <source>
        <dbReference type="ARBA" id="ARBA00039140"/>
    </source>
</evidence>
<evidence type="ECO:0000256" key="4">
    <source>
        <dbReference type="PROSITE-ProRule" id="PRU00050"/>
    </source>
</evidence>
<dbReference type="GO" id="GO:0008984">
    <property type="term" value="F:protein-glutamate methylesterase activity"/>
    <property type="evidence" value="ECO:0007669"/>
    <property type="project" value="UniProtKB-EC"/>
</dbReference>
<reference evidence="7 8" key="1">
    <citation type="submission" date="2016-10" db="EMBL/GenBank/DDBJ databases">
        <authorList>
            <person name="de Groot N.N."/>
        </authorList>
    </citation>
    <scope>NUCLEOTIDE SEQUENCE [LARGE SCALE GENOMIC DNA]</scope>
    <source>
        <strain evidence="7 8">DSM 527</strain>
    </source>
</reference>
<keyword evidence="7" id="KW-0808">Transferase</keyword>
<gene>
    <name evidence="7" type="ORF">SAMN04488121_106259</name>
</gene>
<evidence type="ECO:0000259" key="6">
    <source>
        <dbReference type="PROSITE" id="PS50122"/>
    </source>
</evidence>
<dbReference type="InterPro" id="IPR000673">
    <property type="entry name" value="Sig_transdc_resp-reg_Me-estase"/>
</dbReference>
<protein>
    <recommendedName>
        <fullName evidence="2">protein-glutamate methylesterase</fullName>
        <ecNumber evidence="2">3.1.1.61</ecNumber>
    </recommendedName>
</protein>
<evidence type="ECO:0000313" key="7">
    <source>
        <dbReference type="EMBL" id="SDG78003.1"/>
    </source>
</evidence>
<feature type="transmembrane region" description="Helical" evidence="5">
    <location>
        <begin position="21"/>
        <end position="40"/>
    </location>
</feature>
<sequence>MRENTKNRPTGEEKKRRTKPYPIVAIGASAGGLEAVVELLSHLPSRTGMAYIYIQHLDPTHESKMVPILSKVTKMKVLEAKHLMRVEPDQVVVIPPNKDMTIVDSVVTLNPRPAKPAIHMPIDKLFASLADKHREGAIGIILSGSASDGTFGLKAIKTAGGLTFAQDQTAKFQSMPRSAIAEGVVDMVLSPKEIAEELARISSKADIFQAAMQESEDEVTAGMNEDMGPILQQVKKNTGVDFTHYKVNTIRRRIIRRMLLFKLDTL</sequence>
<keyword evidence="5" id="KW-0472">Membrane</keyword>
<feature type="domain" description="CheB-type methylesterase" evidence="6">
    <location>
        <begin position="20"/>
        <end position="205"/>
    </location>
</feature>
<proteinExistence type="predicted"/>
<comment type="catalytic activity">
    <reaction evidence="3">
        <text>[protein]-L-glutamate 5-O-methyl ester + H2O = L-glutamyl-[protein] + methanol + H(+)</text>
        <dbReference type="Rhea" id="RHEA:23236"/>
        <dbReference type="Rhea" id="RHEA-COMP:10208"/>
        <dbReference type="Rhea" id="RHEA-COMP:10311"/>
        <dbReference type="ChEBI" id="CHEBI:15377"/>
        <dbReference type="ChEBI" id="CHEBI:15378"/>
        <dbReference type="ChEBI" id="CHEBI:17790"/>
        <dbReference type="ChEBI" id="CHEBI:29973"/>
        <dbReference type="ChEBI" id="CHEBI:82795"/>
        <dbReference type="EC" id="3.1.1.61"/>
    </reaction>
</comment>
<dbReference type="EMBL" id="FNBN01000006">
    <property type="protein sequence ID" value="SDG78003.1"/>
    <property type="molecule type" value="Genomic_DNA"/>
</dbReference>
<keyword evidence="4" id="KW-0145">Chemotaxis</keyword>
<feature type="active site" evidence="4">
    <location>
        <position position="56"/>
    </location>
</feature>
<dbReference type="Pfam" id="PF03705">
    <property type="entry name" value="CheR_N"/>
    <property type="match status" value="1"/>
</dbReference>
<accession>A0A1G7X1D4</accession>
<dbReference type="Pfam" id="PF01339">
    <property type="entry name" value="CheB_methylest"/>
    <property type="match status" value="1"/>
</dbReference>
<evidence type="ECO:0000313" key="8">
    <source>
        <dbReference type="Proteomes" id="UP000199045"/>
    </source>
</evidence>
<dbReference type="SUPFAM" id="SSF47757">
    <property type="entry name" value="Chemotaxis receptor methyltransferase CheR, N-terminal domain"/>
    <property type="match status" value="1"/>
</dbReference>
<name>A0A1G7X1D4_CHIFI</name>
<evidence type="ECO:0000256" key="5">
    <source>
        <dbReference type="SAM" id="Phobius"/>
    </source>
</evidence>
<dbReference type="InterPro" id="IPR022641">
    <property type="entry name" value="CheR_N"/>
</dbReference>
<dbReference type="STRING" id="104663.SAMN04488121_106259"/>
<feature type="active site" evidence="4">
    <location>
        <position position="148"/>
    </location>
</feature>
<dbReference type="GO" id="GO:0008168">
    <property type="term" value="F:methyltransferase activity"/>
    <property type="evidence" value="ECO:0007669"/>
    <property type="project" value="UniProtKB-KW"/>
</dbReference>
<dbReference type="RefSeq" id="WP_218124242.1">
    <property type="nucleotide sequence ID" value="NZ_FNBN01000006.1"/>
</dbReference>
<dbReference type="PANTHER" id="PTHR42872">
    <property type="entry name" value="PROTEIN-GLUTAMATE METHYLESTERASE/PROTEIN-GLUTAMINE GLUTAMINASE"/>
    <property type="match status" value="1"/>
</dbReference>
<keyword evidence="5" id="KW-1133">Transmembrane helix</keyword>
<dbReference type="SUPFAM" id="SSF52738">
    <property type="entry name" value="Methylesterase CheB, C-terminal domain"/>
    <property type="match status" value="1"/>
</dbReference>
<dbReference type="AlphaFoldDB" id="A0A1G7X1D4"/>
<organism evidence="7 8">
    <name type="scientific">Chitinophaga filiformis</name>
    <name type="common">Myxococcus filiformis</name>
    <name type="synonym">Flexibacter filiformis</name>
    <dbReference type="NCBI Taxonomy" id="104663"/>
    <lineage>
        <taxon>Bacteria</taxon>
        <taxon>Pseudomonadati</taxon>
        <taxon>Bacteroidota</taxon>
        <taxon>Chitinophagia</taxon>
        <taxon>Chitinophagales</taxon>
        <taxon>Chitinophagaceae</taxon>
        <taxon>Chitinophaga</taxon>
    </lineage>
</organism>
<dbReference type="Gene3D" id="3.40.50.180">
    <property type="entry name" value="Methylesterase CheB, C-terminal domain"/>
    <property type="match status" value="1"/>
</dbReference>
<dbReference type="GO" id="GO:0006935">
    <property type="term" value="P:chemotaxis"/>
    <property type="evidence" value="ECO:0007669"/>
    <property type="project" value="UniProtKB-UniRule"/>
</dbReference>
<dbReference type="CDD" id="cd16434">
    <property type="entry name" value="CheB-CheR_fusion"/>
    <property type="match status" value="1"/>
</dbReference>